<dbReference type="InterPro" id="IPR036093">
    <property type="entry name" value="NAC_dom_sf"/>
</dbReference>
<comment type="caution">
    <text evidence="6">The sequence shown here is derived from an EMBL/GenBank/DDBJ whole genome shotgun (WGS) entry which is preliminary data.</text>
</comment>
<sequence length="179" mass="20841">MQMQGELELELELPPGFRFHPTDDELVNHYLCRKCAAQSIAVPIIKEIDLYKFDPWHLPGKIEKYDNSVSVDQKAPPPQQIKNDMYNQIDFRNSQLLYQIDSSDYSSCSVSPDVNKEVQSEPKWNELELELGPAFDFHFNFMDNNDDINMPSDDDPFAPPFQINHPSPFQDILMFFQHS</sequence>
<evidence type="ECO:0000313" key="6">
    <source>
        <dbReference type="EMBL" id="KAK7247611.1"/>
    </source>
</evidence>
<dbReference type="PROSITE" id="PS51005">
    <property type="entry name" value="NAC"/>
    <property type="match status" value="1"/>
</dbReference>
<dbReference type="SUPFAM" id="SSF101941">
    <property type="entry name" value="NAC domain"/>
    <property type="match status" value="1"/>
</dbReference>
<organism evidence="6 7">
    <name type="scientific">Crotalaria pallida</name>
    <name type="common">Smooth rattlebox</name>
    <name type="synonym">Crotalaria striata</name>
    <dbReference type="NCBI Taxonomy" id="3830"/>
    <lineage>
        <taxon>Eukaryota</taxon>
        <taxon>Viridiplantae</taxon>
        <taxon>Streptophyta</taxon>
        <taxon>Embryophyta</taxon>
        <taxon>Tracheophyta</taxon>
        <taxon>Spermatophyta</taxon>
        <taxon>Magnoliopsida</taxon>
        <taxon>eudicotyledons</taxon>
        <taxon>Gunneridae</taxon>
        <taxon>Pentapetalae</taxon>
        <taxon>rosids</taxon>
        <taxon>fabids</taxon>
        <taxon>Fabales</taxon>
        <taxon>Fabaceae</taxon>
        <taxon>Papilionoideae</taxon>
        <taxon>50 kb inversion clade</taxon>
        <taxon>genistoids sensu lato</taxon>
        <taxon>core genistoids</taxon>
        <taxon>Crotalarieae</taxon>
        <taxon>Crotalaria</taxon>
    </lineage>
</organism>
<protein>
    <recommendedName>
        <fullName evidence="5">NAC domain-containing protein</fullName>
    </recommendedName>
</protein>
<keyword evidence="1" id="KW-0805">Transcription regulation</keyword>
<evidence type="ECO:0000259" key="5">
    <source>
        <dbReference type="PROSITE" id="PS51005"/>
    </source>
</evidence>
<keyword evidence="7" id="KW-1185">Reference proteome</keyword>
<evidence type="ECO:0000313" key="7">
    <source>
        <dbReference type="Proteomes" id="UP001372338"/>
    </source>
</evidence>
<name>A0AAN9E7N8_CROPI</name>
<keyword evidence="3" id="KW-0804">Transcription</keyword>
<accession>A0AAN9E7N8</accession>
<evidence type="ECO:0000256" key="3">
    <source>
        <dbReference type="ARBA" id="ARBA00023163"/>
    </source>
</evidence>
<keyword evidence="2" id="KW-0238">DNA-binding</keyword>
<evidence type="ECO:0000256" key="1">
    <source>
        <dbReference type="ARBA" id="ARBA00023015"/>
    </source>
</evidence>
<dbReference type="PANTHER" id="PTHR31719:SF43">
    <property type="entry name" value="NAC TRANSCRIPTION FACTOR 56"/>
    <property type="match status" value="1"/>
</dbReference>
<dbReference type="PANTHER" id="PTHR31719">
    <property type="entry name" value="NAC TRANSCRIPTION FACTOR 56"/>
    <property type="match status" value="1"/>
</dbReference>
<gene>
    <name evidence="6" type="ORF">RIF29_42497</name>
</gene>
<dbReference type="EMBL" id="JAYWIO010000008">
    <property type="protein sequence ID" value="KAK7247611.1"/>
    <property type="molecule type" value="Genomic_DNA"/>
</dbReference>
<keyword evidence="4" id="KW-0539">Nucleus</keyword>
<dbReference type="GO" id="GO:0006355">
    <property type="term" value="P:regulation of DNA-templated transcription"/>
    <property type="evidence" value="ECO:0007669"/>
    <property type="project" value="InterPro"/>
</dbReference>
<dbReference type="Pfam" id="PF02365">
    <property type="entry name" value="NAM"/>
    <property type="match status" value="1"/>
</dbReference>
<reference evidence="6 7" key="1">
    <citation type="submission" date="2024-01" db="EMBL/GenBank/DDBJ databases">
        <title>The genomes of 5 underutilized Papilionoideae crops provide insights into root nodulation and disease resistanc.</title>
        <authorList>
            <person name="Yuan L."/>
        </authorList>
    </citation>
    <scope>NUCLEOTIDE SEQUENCE [LARGE SCALE GENOMIC DNA]</scope>
    <source>
        <strain evidence="6">ZHUSHIDOU_FW_LH</strain>
        <tissue evidence="6">Leaf</tissue>
    </source>
</reference>
<dbReference type="GO" id="GO:0003677">
    <property type="term" value="F:DNA binding"/>
    <property type="evidence" value="ECO:0007669"/>
    <property type="project" value="UniProtKB-KW"/>
</dbReference>
<dbReference type="Gene3D" id="2.170.150.80">
    <property type="entry name" value="NAC domain"/>
    <property type="match status" value="1"/>
</dbReference>
<dbReference type="InterPro" id="IPR003441">
    <property type="entry name" value="NAC-dom"/>
</dbReference>
<evidence type="ECO:0000256" key="2">
    <source>
        <dbReference type="ARBA" id="ARBA00023125"/>
    </source>
</evidence>
<dbReference type="AlphaFoldDB" id="A0AAN9E7N8"/>
<proteinExistence type="predicted"/>
<evidence type="ECO:0000256" key="4">
    <source>
        <dbReference type="ARBA" id="ARBA00023242"/>
    </source>
</evidence>
<dbReference type="Proteomes" id="UP001372338">
    <property type="component" value="Unassembled WGS sequence"/>
</dbReference>
<feature type="domain" description="NAC" evidence="5">
    <location>
        <begin position="13"/>
        <end position="163"/>
    </location>
</feature>